<evidence type="ECO:0000313" key="7">
    <source>
        <dbReference type="Proteomes" id="UP000813463"/>
    </source>
</evidence>
<evidence type="ECO:0000256" key="3">
    <source>
        <dbReference type="ARBA" id="ARBA00022692"/>
    </source>
</evidence>
<organism evidence="7 8">
    <name type="scientific">Spinacia oleracea</name>
    <name type="common">Spinach</name>
    <dbReference type="NCBI Taxonomy" id="3562"/>
    <lineage>
        <taxon>Eukaryota</taxon>
        <taxon>Viridiplantae</taxon>
        <taxon>Streptophyta</taxon>
        <taxon>Embryophyta</taxon>
        <taxon>Tracheophyta</taxon>
        <taxon>Spermatophyta</taxon>
        <taxon>Magnoliopsida</taxon>
        <taxon>eudicotyledons</taxon>
        <taxon>Gunneridae</taxon>
        <taxon>Pentapetalae</taxon>
        <taxon>Caryophyllales</taxon>
        <taxon>Chenopodiaceae</taxon>
        <taxon>Chenopodioideae</taxon>
        <taxon>Anserineae</taxon>
        <taxon>Spinacia</taxon>
    </lineage>
</organism>
<feature type="transmembrane region" description="Helical" evidence="6">
    <location>
        <begin position="407"/>
        <end position="427"/>
    </location>
</feature>
<feature type="transmembrane region" description="Helical" evidence="6">
    <location>
        <begin position="153"/>
        <end position="173"/>
    </location>
</feature>
<feature type="transmembrane region" description="Helical" evidence="6">
    <location>
        <begin position="339"/>
        <end position="358"/>
    </location>
</feature>
<evidence type="ECO:0000256" key="6">
    <source>
        <dbReference type="SAM" id="Phobius"/>
    </source>
</evidence>
<comment type="subcellular location">
    <subcellularLocation>
        <location evidence="1">Membrane</location>
        <topology evidence="1">Multi-pass membrane protein</topology>
    </subcellularLocation>
</comment>
<keyword evidence="7" id="KW-1185">Reference proteome</keyword>
<dbReference type="PANTHER" id="PTHR11119">
    <property type="entry name" value="XANTHINE-URACIL / VITAMIN C PERMEASE FAMILY MEMBER"/>
    <property type="match status" value="1"/>
</dbReference>
<proteinExistence type="inferred from homology"/>
<dbReference type="InterPro" id="IPR006043">
    <property type="entry name" value="NCS2"/>
</dbReference>
<feature type="transmembrane region" description="Helical" evidence="6">
    <location>
        <begin position="50"/>
        <end position="73"/>
    </location>
</feature>
<keyword evidence="4 6" id="KW-1133">Transmembrane helix</keyword>
<feature type="transmembrane region" description="Helical" evidence="6">
    <location>
        <begin position="85"/>
        <end position="103"/>
    </location>
</feature>
<keyword evidence="5 6" id="KW-0472">Membrane</keyword>
<evidence type="ECO:0000313" key="8">
    <source>
        <dbReference type="RefSeq" id="XP_021851250.1"/>
    </source>
</evidence>
<feature type="transmembrane region" description="Helical" evidence="6">
    <location>
        <begin position="304"/>
        <end position="327"/>
    </location>
</feature>
<gene>
    <name evidence="8" type="primary">LOC110790789</name>
</gene>
<dbReference type="GeneID" id="110790789"/>
<dbReference type="KEGG" id="soe:110790789"/>
<feature type="transmembrane region" description="Helical" evidence="6">
    <location>
        <begin position="109"/>
        <end position="132"/>
    </location>
</feature>
<feature type="transmembrane region" description="Helical" evidence="6">
    <location>
        <begin position="204"/>
        <end position="224"/>
    </location>
</feature>
<reference evidence="8" key="2">
    <citation type="submission" date="2025-08" db="UniProtKB">
        <authorList>
            <consortium name="RefSeq"/>
        </authorList>
    </citation>
    <scope>IDENTIFICATION</scope>
    <source>
        <tissue evidence="8">Leaf</tissue>
    </source>
</reference>
<keyword evidence="3 6" id="KW-0812">Transmembrane</keyword>
<evidence type="ECO:0000256" key="5">
    <source>
        <dbReference type="ARBA" id="ARBA00023136"/>
    </source>
</evidence>
<sequence length="544" mass="59317">MSGGGNVGCGNAGGGNNTVAVQEVKPHPVMETLSGIQYCINTNPPLFESIILGFQHSFLTLGIITVISSLTVPQMGGSNHDKAKVIQSMMFVSGTSTLLQTLVGTRLPVAIGASHAFVIPMTTIVLTTRLSCINQPQFLDQTFEKTMAEMQGALLVSSVVQIILGFSGIWRIFVRYLSPLSMVPLITFTGLGLYSLGFPMLADCVEIGLPHLILLLIFSQYMSGFLKTSRLIFDRYAIIFTTAIIWIYALILTASGVHNHRPPATQLSCRTDRAGLMLEADWVYLPRPFQWGKPTVNMREATPIVFAGLVALIESTGTFIAAARYGSATPVPPSVISRGTFWLGIGTLLNAVFGAVAGPTASVESAGLLGLTRIGSRRVIQISAGFMLFFSIFGKFTAFFASVPFSIMAATYCILYAYVSSAGLNHLQFCNLNSFRTLFILGFSSFMAISVPQQFRDYLLTSNSGQLPTRSKWFFDTLATIFVSSPAVAIMVAILLDNTISEEEALRNDSGKRWWERFIQFTKDIRNAEFYSLPCELGNCFPSL</sequence>
<dbReference type="Proteomes" id="UP000813463">
    <property type="component" value="Chromosome 3"/>
</dbReference>
<accession>A0A9R0JYM1</accession>
<evidence type="ECO:0000256" key="4">
    <source>
        <dbReference type="ARBA" id="ARBA00022989"/>
    </source>
</evidence>
<feature type="transmembrane region" description="Helical" evidence="6">
    <location>
        <begin position="434"/>
        <end position="453"/>
    </location>
</feature>
<protein>
    <submittedName>
        <fullName evidence="8">Nucleobase-ascorbate transporter 10</fullName>
    </submittedName>
</protein>
<feature type="transmembrane region" description="Helical" evidence="6">
    <location>
        <begin position="236"/>
        <end position="257"/>
    </location>
</feature>
<dbReference type="OrthoDB" id="1641903at2759"/>
<dbReference type="GO" id="GO:0022857">
    <property type="term" value="F:transmembrane transporter activity"/>
    <property type="evidence" value="ECO:0007669"/>
    <property type="project" value="InterPro"/>
</dbReference>
<dbReference type="Pfam" id="PF00860">
    <property type="entry name" value="Xan_ur_permease"/>
    <property type="match status" value="1"/>
</dbReference>
<evidence type="ECO:0000256" key="1">
    <source>
        <dbReference type="ARBA" id="ARBA00004141"/>
    </source>
</evidence>
<dbReference type="RefSeq" id="XP_021851250.1">
    <property type="nucleotide sequence ID" value="XM_021995558.2"/>
</dbReference>
<feature type="transmembrane region" description="Helical" evidence="6">
    <location>
        <begin position="473"/>
        <end position="496"/>
    </location>
</feature>
<dbReference type="GO" id="GO:0016020">
    <property type="term" value="C:membrane"/>
    <property type="evidence" value="ECO:0007669"/>
    <property type="project" value="UniProtKB-SubCell"/>
</dbReference>
<evidence type="ECO:0000256" key="2">
    <source>
        <dbReference type="ARBA" id="ARBA00008821"/>
    </source>
</evidence>
<dbReference type="AlphaFoldDB" id="A0A9R0JYM1"/>
<reference evidence="7" key="1">
    <citation type="journal article" date="2021" name="Nat. Commun.">
        <title>Genomic analyses provide insights into spinach domestication and the genetic basis of agronomic traits.</title>
        <authorList>
            <person name="Cai X."/>
            <person name="Sun X."/>
            <person name="Xu C."/>
            <person name="Sun H."/>
            <person name="Wang X."/>
            <person name="Ge C."/>
            <person name="Zhang Z."/>
            <person name="Wang Q."/>
            <person name="Fei Z."/>
            <person name="Jiao C."/>
            <person name="Wang Q."/>
        </authorList>
    </citation>
    <scope>NUCLEOTIDE SEQUENCE [LARGE SCALE GENOMIC DNA]</scope>
    <source>
        <strain evidence="7">cv. Varoflay</strain>
    </source>
</reference>
<name>A0A9R0JYM1_SPIOL</name>
<comment type="similarity">
    <text evidence="2">Belongs to the nucleobase:cation symporter-2 (NCS2) (TC 2.A.40) family.</text>
</comment>